<evidence type="ECO:0008006" key="6">
    <source>
        <dbReference type="Google" id="ProtNLM"/>
    </source>
</evidence>
<accession>A0A0F9Q9Q4</accession>
<dbReference type="PIRSF" id="PIRSF006113">
    <property type="entry name" value="PTP_synth"/>
    <property type="match status" value="1"/>
</dbReference>
<organism evidence="5">
    <name type="scientific">marine sediment metagenome</name>
    <dbReference type="NCBI Taxonomy" id="412755"/>
    <lineage>
        <taxon>unclassified sequences</taxon>
        <taxon>metagenomes</taxon>
        <taxon>ecological metagenomes</taxon>
    </lineage>
</organism>
<keyword evidence="2" id="KW-0479">Metal-binding</keyword>
<evidence type="ECO:0000256" key="3">
    <source>
        <dbReference type="ARBA" id="ARBA00022833"/>
    </source>
</evidence>
<dbReference type="PANTHER" id="PTHR12589">
    <property type="entry name" value="PYRUVOYL TETRAHYDROBIOPTERIN SYNTHASE"/>
    <property type="match status" value="1"/>
</dbReference>
<dbReference type="GO" id="GO:0046872">
    <property type="term" value="F:metal ion binding"/>
    <property type="evidence" value="ECO:0007669"/>
    <property type="project" value="UniProtKB-KW"/>
</dbReference>
<dbReference type="GO" id="GO:0016829">
    <property type="term" value="F:lyase activity"/>
    <property type="evidence" value="ECO:0007669"/>
    <property type="project" value="UniProtKB-KW"/>
</dbReference>
<evidence type="ECO:0000256" key="2">
    <source>
        <dbReference type="ARBA" id="ARBA00022723"/>
    </source>
</evidence>
<dbReference type="InterPro" id="IPR038418">
    <property type="entry name" value="6-PTP_synth/QueD_sf"/>
</dbReference>
<comment type="cofactor">
    <cofactor evidence="1">
        <name>Zn(2+)</name>
        <dbReference type="ChEBI" id="CHEBI:29105"/>
    </cofactor>
</comment>
<protein>
    <recommendedName>
        <fullName evidence="6">6-carboxy-5,6,7,8-tetrahydropterin synthase</fullName>
    </recommendedName>
</protein>
<evidence type="ECO:0000256" key="4">
    <source>
        <dbReference type="ARBA" id="ARBA00023239"/>
    </source>
</evidence>
<evidence type="ECO:0000256" key="1">
    <source>
        <dbReference type="ARBA" id="ARBA00001947"/>
    </source>
</evidence>
<proteinExistence type="predicted"/>
<dbReference type="PANTHER" id="PTHR12589:SF7">
    <property type="entry name" value="6-PYRUVOYL TETRAHYDROBIOPTERIN SYNTHASE"/>
    <property type="match status" value="1"/>
</dbReference>
<evidence type="ECO:0000313" key="5">
    <source>
        <dbReference type="EMBL" id="KKN40705.1"/>
    </source>
</evidence>
<reference evidence="5" key="1">
    <citation type="journal article" date="2015" name="Nature">
        <title>Complex archaea that bridge the gap between prokaryotes and eukaryotes.</title>
        <authorList>
            <person name="Spang A."/>
            <person name="Saw J.H."/>
            <person name="Jorgensen S.L."/>
            <person name="Zaremba-Niedzwiedzka K."/>
            <person name="Martijn J."/>
            <person name="Lind A.E."/>
            <person name="van Eijk R."/>
            <person name="Schleper C."/>
            <person name="Guy L."/>
            <person name="Ettema T.J."/>
        </authorList>
    </citation>
    <scope>NUCLEOTIDE SEQUENCE</scope>
</reference>
<gene>
    <name evidence="5" type="ORF">LCGC14_0730890</name>
</gene>
<comment type="caution">
    <text evidence="5">The sequence shown here is derived from an EMBL/GenBank/DDBJ whole genome shotgun (WGS) entry which is preliminary data.</text>
</comment>
<dbReference type="SUPFAM" id="SSF55620">
    <property type="entry name" value="Tetrahydrobiopterin biosynthesis enzymes-like"/>
    <property type="match status" value="1"/>
</dbReference>
<dbReference type="Gene3D" id="3.30.479.10">
    <property type="entry name" value="6-pyruvoyl tetrahydropterin synthase/QueD"/>
    <property type="match status" value="1"/>
</dbReference>
<dbReference type="InterPro" id="IPR007115">
    <property type="entry name" value="6-PTP_synth/QueD"/>
</dbReference>
<dbReference type="Pfam" id="PF01242">
    <property type="entry name" value="PTPS"/>
    <property type="match status" value="1"/>
</dbReference>
<name>A0A0F9Q9Q4_9ZZZZ</name>
<keyword evidence="3" id="KW-0862">Zinc</keyword>
<dbReference type="EMBL" id="LAZR01001689">
    <property type="protein sequence ID" value="KKN40705.1"/>
    <property type="molecule type" value="Genomic_DNA"/>
</dbReference>
<sequence length="126" mass="14359">MSIAFEVCKEFSFEAAHALPTHVGKCTNLHGHSYRLQVWARGPLCVDPQASNYGMVVDFGDLSHVFKTYLEPRLDHQYLNDSLPVTVTTAERVAHWILEMFRQHVSDIVYKVRLYETASGYAEVSI</sequence>
<dbReference type="AlphaFoldDB" id="A0A0F9Q9Q4"/>
<keyword evidence="4" id="KW-0456">Lyase</keyword>